<evidence type="ECO:0000313" key="2">
    <source>
        <dbReference type="EMBL" id="KIX01970.1"/>
    </source>
</evidence>
<keyword evidence="3" id="KW-1185">Reference proteome</keyword>
<dbReference type="EMBL" id="KN847480">
    <property type="protein sequence ID" value="KIX01970.1"/>
    <property type="molecule type" value="Genomic_DNA"/>
</dbReference>
<dbReference type="Proteomes" id="UP000053617">
    <property type="component" value="Unassembled WGS sequence"/>
</dbReference>
<feature type="compositionally biased region" description="Low complexity" evidence="1">
    <location>
        <begin position="226"/>
        <end position="235"/>
    </location>
</feature>
<proteinExistence type="predicted"/>
<organism evidence="2 3">
    <name type="scientific">Rhinocladiella mackenziei CBS 650.93</name>
    <dbReference type="NCBI Taxonomy" id="1442369"/>
    <lineage>
        <taxon>Eukaryota</taxon>
        <taxon>Fungi</taxon>
        <taxon>Dikarya</taxon>
        <taxon>Ascomycota</taxon>
        <taxon>Pezizomycotina</taxon>
        <taxon>Eurotiomycetes</taxon>
        <taxon>Chaetothyriomycetidae</taxon>
        <taxon>Chaetothyriales</taxon>
        <taxon>Herpotrichiellaceae</taxon>
        <taxon>Rhinocladiella</taxon>
    </lineage>
</organism>
<protein>
    <submittedName>
        <fullName evidence="2">Rhinocladiella mackenziei CBS 650.93 unplaced genomic scaffold supercont1.6, whole genome shotgun sequence</fullName>
    </submittedName>
</protein>
<feature type="region of interest" description="Disordered" evidence="1">
    <location>
        <begin position="220"/>
        <end position="243"/>
    </location>
</feature>
<reference evidence="2 3" key="1">
    <citation type="submission" date="2015-01" db="EMBL/GenBank/DDBJ databases">
        <title>The Genome Sequence of Rhinocladiella mackenzie CBS 650.93.</title>
        <authorList>
            <consortium name="The Broad Institute Genomics Platform"/>
            <person name="Cuomo C."/>
            <person name="de Hoog S."/>
            <person name="Gorbushina A."/>
            <person name="Stielow B."/>
            <person name="Teixiera M."/>
            <person name="Abouelleil A."/>
            <person name="Chapman S.B."/>
            <person name="Priest M."/>
            <person name="Young S.K."/>
            <person name="Wortman J."/>
            <person name="Nusbaum C."/>
            <person name="Birren B."/>
        </authorList>
    </citation>
    <scope>NUCLEOTIDE SEQUENCE [LARGE SCALE GENOMIC DNA]</scope>
    <source>
        <strain evidence="2 3">CBS 650.93</strain>
    </source>
</reference>
<dbReference type="HOGENOM" id="CLU_950429_0_0_1"/>
<dbReference type="OrthoDB" id="428577at2759"/>
<dbReference type="VEuPathDB" id="FungiDB:Z518_07909"/>
<evidence type="ECO:0000256" key="1">
    <source>
        <dbReference type="SAM" id="MobiDB-lite"/>
    </source>
</evidence>
<dbReference type="STRING" id="1442369.A0A0D2IZC0"/>
<name>A0A0D2IZC0_9EURO</name>
<gene>
    <name evidence="2" type="ORF">Z518_07909</name>
</gene>
<dbReference type="AlphaFoldDB" id="A0A0D2IZC0"/>
<dbReference type="GeneID" id="25295980"/>
<sequence>MADLVCCALEALSRTGLKDGVFKAAFLHNDEELTIELDQRRNDWSKILRDSDKTAVYAVVNERCIECHTPTHVMAECDDTLGFTALNTSVDIPNGGTPQRIVVNGENLKIHGIPEGGGNVLIVSPTSGFTISRPTEATESRDLALRSSGRYLVFTCATTKGFNGMEQKRARNRVRQSRDAQNRAIRVLSEAREARITMGEQRGERTTELLEVYRRPTSIRLGGGSRRASSMASPSVDTAPSTSRMELHNPAVISIPRREIRNGNSTVRYEAPVRAESGNLIPHGTSMNQLGDS</sequence>
<evidence type="ECO:0000313" key="3">
    <source>
        <dbReference type="Proteomes" id="UP000053617"/>
    </source>
</evidence>
<dbReference type="RefSeq" id="XP_013269106.1">
    <property type="nucleotide sequence ID" value="XM_013413652.1"/>
</dbReference>
<accession>A0A0D2IZC0</accession>